<dbReference type="EMBL" id="KQ085971">
    <property type="protein sequence ID" value="KLO12775.1"/>
    <property type="molecule type" value="Genomic_DNA"/>
</dbReference>
<proteinExistence type="predicted"/>
<dbReference type="AlphaFoldDB" id="A0A0H2RLD7"/>
<evidence type="ECO:0000313" key="2">
    <source>
        <dbReference type="Proteomes" id="UP000053477"/>
    </source>
</evidence>
<dbReference type="InParanoid" id="A0A0H2RLD7"/>
<evidence type="ECO:0000313" key="1">
    <source>
        <dbReference type="EMBL" id="KLO12775.1"/>
    </source>
</evidence>
<organism evidence="1 2">
    <name type="scientific">Schizopora paradoxa</name>
    <dbReference type="NCBI Taxonomy" id="27342"/>
    <lineage>
        <taxon>Eukaryota</taxon>
        <taxon>Fungi</taxon>
        <taxon>Dikarya</taxon>
        <taxon>Basidiomycota</taxon>
        <taxon>Agaricomycotina</taxon>
        <taxon>Agaricomycetes</taxon>
        <taxon>Hymenochaetales</taxon>
        <taxon>Schizoporaceae</taxon>
        <taxon>Schizopora</taxon>
    </lineage>
</organism>
<reference evidence="1 2" key="1">
    <citation type="submission" date="2015-04" db="EMBL/GenBank/DDBJ databases">
        <title>Complete genome sequence of Schizopora paradoxa KUC8140, a cosmopolitan wood degrader in East Asia.</title>
        <authorList>
            <consortium name="DOE Joint Genome Institute"/>
            <person name="Min B."/>
            <person name="Park H."/>
            <person name="Jang Y."/>
            <person name="Kim J.-J."/>
            <person name="Kim K.H."/>
            <person name="Pangilinan J."/>
            <person name="Lipzen A."/>
            <person name="Riley R."/>
            <person name="Grigoriev I.V."/>
            <person name="Spatafora J.W."/>
            <person name="Choi I.-G."/>
        </authorList>
    </citation>
    <scope>NUCLEOTIDE SEQUENCE [LARGE SCALE GENOMIC DNA]</scope>
    <source>
        <strain evidence="1 2">KUC8140</strain>
    </source>
</reference>
<keyword evidence="2" id="KW-1185">Reference proteome</keyword>
<name>A0A0H2RLD7_9AGAM</name>
<gene>
    <name evidence="1" type="ORF">SCHPADRAFT_904820</name>
</gene>
<protein>
    <submittedName>
        <fullName evidence="1">Uncharacterized protein</fullName>
    </submittedName>
</protein>
<sequence>MPRCGKKRLSTWDWHLSVEWCKRPGRELMPEIPTTAELLRKRGLMTMRQRLFRAHADGTGIFTLTAPSLELSLSLSTRCERAHLCFAPFPLTITRAKGVGARHRRRPLRRARLLCRRRCFRECPSLQSQGGLPR</sequence>
<accession>A0A0H2RLD7</accession>
<dbReference type="Proteomes" id="UP000053477">
    <property type="component" value="Unassembled WGS sequence"/>
</dbReference>